<dbReference type="NCBIfam" id="TIGR00644">
    <property type="entry name" value="recJ"/>
    <property type="match status" value="1"/>
</dbReference>
<gene>
    <name evidence="9" type="ORF">A2Z23_02650</name>
</gene>
<dbReference type="InterPro" id="IPR003156">
    <property type="entry name" value="DHHA1_dom"/>
</dbReference>
<dbReference type="AlphaFoldDB" id="A0A1F5G1P5"/>
<dbReference type="InterPro" id="IPR004610">
    <property type="entry name" value="RecJ"/>
</dbReference>
<protein>
    <recommendedName>
        <fullName evidence="2">Single-stranded-DNA-specific exonuclease RecJ</fullName>
    </recommendedName>
</protein>
<dbReference type="InterPro" id="IPR051673">
    <property type="entry name" value="SSDNA_exonuclease_RecJ"/>
</dbReference>
<dbReference type="SUPFAM" id="SSF64182">
    <property type="entry name" value="DHH phosphoesterases"/>
    <property type="match status" value="1"/>
</dbReference>
<evidence type="ECO:0000313" key="10">
    <source>
        <dbReference type="Proteomes" id="UP000176628"/>
    </source>
</evidence>
<evidence type="ECO:0000259" key="7">
    <source>
        <dbReference type="Pfam" id="PF02272"/>
    </source>
</evidence>
<keyword evidence="3" id="KW-0540">Nuclease</keyword>
<accession>A0A1F5G1P5</accession>
<feature type="domain" description="RecJ OB" evidence="8">
    <location>
        <begin position="434"/>
        <end position="540"/>
    </location>
</feature>
<keyword evidence="5 9" id="KW-0269">Exonuclease</keyword>
<comment type="caution">
    <text evidence="9">The sequence shown here is derived from an EMBL/GenBank/DDBJ whole genome shotgun (WGS) entry which is preliminary data.</text>
</comment>
<organism evidence="9 10">
    <name type="scientific">Candidatus Curtissbacteria bacterium RBG_16_39_7</name>
    <dbReference type="NCBI Taxonomy" id="1797707"/>
    <lineage>
        <taxon>Bacteria</taxon>
        <taxon>Candidatus Curtissiibacteriota</taxon>
    </lineage>
</organism>
<comment type="similarity">
    <text evidence="1">Belongs to the RecJ family.</text>
</comment>
<evidence type="ECO:0000256" key="2">
    <source>
        <dbReference type="ARBA" id="ARBA00019841"/>
    </source>
</evidence>
<evidence type="ECO:0000256" key="3">
    <source>
        <dbReference type="ARBA" id="ARBA00022722"/>
    </source>
</evidence>
<keyword evidence="4" id="KW-0378">Hydrolase</keyword>
<dbReference type="EMBL" id="MFAV01000045">
    <property type="protein sequence ID" value="OGD85769.1"/>
    <property type="molecule type" value="Genomic_DNA"/>
</dbReference>
<evidence type="ECO:0000256" key="4">
    <source>
        <dbReference type="ARBA" id="ARBA00022801"/>
    </source>
</evidence>
<dbReference type="PANTHER" id="PTHR30255:SF2">
    <property type="entry name" value="SINGLE-STRANDED-DNA-SPECIFIC EXONUCLEASE RECJ"/>
    <property type="match status" value="1"/>
</dbReference>
<dbReference type="Gene3D" id="3.90.1640.30">
    <property type="match status" value="1"/>
</dbReference>
<dbReference type="Pfam" id="PF17768">
    <property type="entry name" value="RecJ_OB"/>
    <property type="match status" value="1"/>
</dbReference>
<proteinExistence type="inferred from homology"/>
<evidence type="ECO:0000259" key="8">
    <source>
        <dbReference type="Pfam" id="PF17768"/>
    </source>
</evidence>
<dbReference type="GO" id="GO:0008409">
    <property type="term" value="F:5'-3' exonuclease activity"/>
    <property type="evidence" value="ECO:0007669"/>
    <property type="project" value="InterPro"/>
</dbReference>
<dbReference type="PANTHER" id="PTHR30255">
    <property type="entry name" value="SINGLE-STRANDED-DNA-SPECIFIC EXONUCLEASE RECJ"/>
    <property type="match status" value="1"/>
</dbReference>
<dbReference type="Pfam" id="PF02272">
    <property type="entry name" value="DHHA1"/>
    <property type="match status" value="1"/>
</dbReference>
<sequence>MAQKSWNLLSKKSPTSADEILKILLQNRGLNSKKETKEFLEPDLNSLLNLKLSDIEKTIKRIKKAIENGEEIIVYSDYDADGICGTAILWETLNIFGAKVLPYVPHRQKEGYGFSKAALKDLAKKGAKLIITVDHGITAEEEVDFAAKLDIDVIITDHHLPPKKLPKAFAIVHTTRLCGTGVAFILAKNLWKSFGKSEDQILEKLDLVAIATIADMVPLLDLNRIAVKFGLPYLQRTKRPGLLALMNEAGIKPQNVGTYEISRILSPRINASGRLEHAIEPLRLLCTRNTDRAKELAKLIGKTNSKRQKMTEEAIVLAKSIFEEESLLPILVHEEFHEGIIGLVAQKMAEEFYKPVVVIAKGENVSKGSARSVGEFNIVETLRSCSQFLIEVGGHPKAAGFQIKTEKIEIFSQKLRKFAEKTLGDGKLSKIVNIDIPIDSSLINRALFEKIQDLAPFGMGNPEPVFLTRNFLVENLRTVGSLNNHLKLQVRSDSKSFETIGFGLGEEAHFLRPGMEVDLVYTLSQDSWNGNTKLVLKVKDLRVNDKEPILSSYQ</sequence>
<feature type="domain" description="DHHA1" evidence="7">
    <location>
        <begin position="332"/>
        <end position="420"/>
    </location>
</feature>
<dbReference type="GO" id="GO:0003676">
    <property type="term" value="F:nucleic acid binding"/>
    <property type="evidence" value="ECO:0007669"/>
    <property type="project" value="InterPro"/>
</dbReference>
<dbReference type="Proteomes" id="UP000176628">
    <property type="component" value="Unassembled WGS sequence"/>
</dbReference>
<feature type="domain" description="DDH" evidence="6">
    <location>
        <begin position="72"/>
        <end position="212"/>
    </location>
</feature>
<dbReference type="GO" id="GO:0006310">
    <property type="term" value="P:DNA recombination"/>
    <property type="evidence" value="ECO:0007669"/>
    <property type="project" value="InterPro"/>
</dbReference>
<dbReference type="Gene3D" id="3.10.310.30">
    <property type="match status" value="1"/>
</dbReference>
<evidence type="ECO:0000313" key="9">
    <source>
        <dbReference type="EMBL" id="OGD85769.1"/>
    </source>
</evidence>
<dbReference type="InterPro" id="IPR001667">
    <property type="entry name" value="DDH_dom"/>
</dbReference>
<name>A0A1F5G1P5_9BACT</name>
<dbReference type="InterPro" id="IPR041122">
    <property type="entry name" value="RecJ_OB"/>
</dbReference>
<dbReference type="Pfam" id="PF01368">
    <property type="entry name" value="DHH"/>
    <property type="match status" value="1"/>
</dbReference>
<evidence type="ECO:0000259" key="6">
    <source>
        <dbReference type="Pfam" id="PF01368"/>
    </source>
</evidence>
<evidence type="ECO:0000256" key="1">
    <source>
        <dbReference type="ARBA" id="ARBA00005915"/>
    </source>
</evidence>
<evidence type="ECO:0000256" key="5">
    <source>
        <dbReference type="ARBA" id="ARBA00022839"/>
    </source>
</evidence>
<reference evidence="9 10" key="1">
    <citation type="journal article" date="2016" name="Nat. Commun.">
        <title>Thousands of microbial genomes shed light on interconnected biogeochemical processes in an aquifer system.</title>
        <authorList>
            <person name="Anantharaman K."/>
            <person name="Brown C.T."/>
            <person name="Hug L.A."/>
            <person name="Sharon I."/>
            <person name="Castelle C.J."/>
            <person name="Probst A.J."/>
            <person name="Thomas B.C."/>
            <person name="Singh A."/>
            <person name="Wilkins M.J."/>
            <person name="Karaoz U."/>
            <person name="Brodie E.L."/>
            <person name="Williams K.H."/>
            <person name="Hubbard S.S."/>
            <person name="Banfield J.F."/>
        </authorList>
    </citation>
    <scope>NUCLEOTIDE SEQUENCE [LARGE SCALE GENOMIC DNA]</scope>
</reference>
<dbReference type="InterPro" id="IPR038763">
    <property type="entry name" value="DHH_sf"/>
</dbReference>
<dbReference type="GO" id="GO:0006281">
    <property type="term" value="P:DNA repair"/>
    <property type="evidence" value="ECO:0007669"/>
    <property type="project" value="InterPro"/>
</dbReference>